<dbReference type="EMBL" id="JAVRFJ010000052">
    <property type="protein sequence ID" value="MDT0573519.1"/>
    <property type="molecule type" value="Genomic_DNA"/>
</dbReference>
<keyword evidence="3" id="KW-1185">Reference proteome</keyword>
<evidence type="ECO:0000256" key="1">
    <source>
        <dbReference type="SAM" id="MobiDB-lite"/>
    </source>
</evidence>
<feature type="region of interest" description="Disordered" evidence="1">
    <location>
        <begin position="23"/>
        <end position="65"/>
    </location>
</feature>
<dbReference type="Proteomes" id="UP001180737">
    <property type="component" value="Unassembled WGS sequence"/>
</dbReference>
<organism evidence="2 3">
    <name type="scientific">Streptomyces gottesmaniae</name>
    <dbReference type="NCBI Taxonomy" id="3075518"/>
    <lineage>
        <taxon>Bacteria</taxon>
        <taxon>Bacillati</taxon>
        <taxon>Actinomycetota</taxon>
        <taxon>Actinomycetes</taxon>
        <taxon>Kitasatosporales</taxon>
        <taxon>Streptomycetaceae</taxon>
        <taxon>Streptomyces</taxon>
    </lineage>
</organism>
<proteinExistence type="predicted"/>
<reference evidence="2" key="1">
    <citation type="submission" date="2024-05" db="EMBL/GenBank/DDBJ databases">
        <title>30 novel species of actinomycetes from the DSMZ collection.</title>
        <authorList>
            <person name="Nouioui I."/>
        </authorList>
    </citation>
    <scope>NUCLEOTIDE SEQUENCE</scope>
    <source>
        <strain evidence="2">DSM 3412</strain>
    </source>
</reference>
<accession>A0ABU2ZA96</accession>
<comment type="caution">
    <text evidence="2">The sequence shown here is derived from an EMBL/GenBank/DDBJ whole genome shotgun (WGS) entry which is preliminary data.</text>
</comment>
<sequence length="65" mass="6920">MTQRHTLLFVRRLAALTCAPSRSAGVAGRNVAGSASHSRPPPTGRSIAYGPTLSRYSPTRRVRGS</sequence>
<evidence type="ECO:0000313" key="2">
    <source>
        <dbReference type="EMBL" id="MDT0573519.1"/>
    </source>
</evidence>
<name>A0ABU2ZA96_9ACTN</name>
<evidence type="ECO:0000313" key="3">
    <source>
        <dbReference type="Proteomes" id="UP001180737"/>
    </source>
</evidence>
<protein>
    <recommendedName>
        <fullName evidence="4">Secreted protein</fullName>
    </recommendedName>
</protein>
<dbReference type="RefSeq" id="WP_157856849.1">
    <property type="nucleotide sequence ID" value="NZ_JAVRFJ010000052.1"/>
</dbReference>
<gene>
    <name evidence="2" type="ORF">RM704_39800</name>
</gene>
<evidence type="ECO:0008006" key="4">
    <source>
        <dbReference type="Google" id="ProtNLM"/>
    </source>
</evidence>